<dbReference type="GO" id="GO:0019901">
    <property type="term" value="F:protein kinase binding"/>
    <property type="evidence" value="ECO:0007669"/>
    <property type="project" value="TreeGrafter"/>
</dbReference>
<feature type="compositionally biased region" description="Polar residues" evidence="4">
    <location>
        <begin position="666"/>
        <end position="683"/>
    </location>
</feature>
<evidence type="ECO:0000259" key="5">
    <source>
        <dbReference type="Pfam" id="PF07894"/>
    </source>
</evidence>
<feature type="compositionally biased region" description="Polar residues" evidence="4">
    <location>
        <begin position="353"/>
        <end position="363"/>
    </location>
</feature>
<evidence type="ECO:0000313" key="7">
    <source>
        <dbReference type="RefSeq" id="XP_033819036.1"/>
    </source>
</evidence>
<dbReference type="InterPro" id="IPR050944">
    <property type="entry name" value="FAM83"/>
</dbReference>
<dbReference type="GeneID" id="117369119"/>
<feature type="compositionally biased region" description="Acidic residues" evidence="4">
    <location>
        <begin position="631"/>
        <end position="651"/>
    </location>
</feature>
<feature type="region of interest" description="Disordered" evidence="4">
    <location>
        <begin position="71"/>
        <end position="112"/>
    </location>
</feature>
<feature type="region of interest" description="Disordered" evidence="4">
    <location>
        <begin position="353"/>
        <end position="389"/>
    </location>
</feature>
<dbReference type="FunCoup" id="A0A6P8SXQ8">
    <property type="interactions" value="1356"/>
</dbReference>
<evidence type="ECO:0000256" key="3">
    <source>
        <dbReference type="ARBA" id="ARBA00022490"/>
    </source>
</evidence>
<dbReference type="PANTHER" id="PTHR16181:SF29">
    <property type="entry name" value="PROTEIN FAM83A-RELATED"/>
    <property type="match status" value="1"/>
</dbReference>
<dbReference type="Pfam" id="PF07894">
    <property type="entry name" value="SACK1"/>
    <property type="match status" value="1"/>
</dbReference>
<sequence length="911" mass="102502">MALSQVQCLDDSNVNWRYTESKPEFFYSEEQRLALEALITHGTDAFYEVLKKENIRDFLSELERKRILDRVEPYDPGKSPIGGDGAKEGGEEKEEGEGDGEEKGEAEEEGMSDSLEYWPLKSDCSIPELDLGWPDVVVYRGVTRATVYMQPPLDGQPHIKEVVRKMVGQAQKVIAVVMDMFTDVDIFKDMLDVGFKRKVGVYIILEETNVNHFLQMCERAQMHAGHLKNLRVRCTGGTEFYTRSTKKFKGALAQKFMFVDGDRAVCGAYSFTWSAARTDRNVITVLTGQVVEAFDKQFQELYLNSKGVSLKTVTVEDEPKTEPVFQTIIIPAAPAPDVAKKLINPKYALVKTKSASDQGTDNKGGSKEGSKAPDDKNCKDKQQSDVKEEVLSNIHPALQNMEKINMFDYLPTWVEPEPEPSEVLGYINIVNPNIKNAKLSQMSRIKICDTAQAMAQHMMIMQNKQVRQTEKTQDNMKAPPRPTGGTKKPKTKKARESSKLKTSQAQESPRPEAPEVQESPKPKTPESPAGPFSLLAGGQHLKKTENEARDTSKNGDGNQPPVPKPRTVPVADLILKNNAINESQSKIMNEDDNKTPMVNGLHKVPMKPKSPKESKPSNVPCTQNGIVENGKEEEEEEEEEEEDEEEDENEKEEYVSLSDQDRDSFSDCSSSTNHYKSNASSVSEEYYDLHDHYRPSLIQRRHSEWLPNGESNPLMRKMSEGHISRGTFISPLQISQSMQEIRQEDEHSTRKNKALEEGIKRAMEKTQKHKATMNEIKRLYSIETAKKVKPFHFGQRASFKASRDHSGFQGQNQELHAGGNYRGERIEGYHHPTRTSDTSANIPRFGNSQPASAAHQQRNGKVPSFLDTHVVSDGINTPFGIPYSKLSQSKHLINRLAGHGAELKRRGYNDQ</sequence>
<evidence type="ECO:0000256" key="4">
    <source>
        <dbReference type="SAM" id="MobiDB-lite"/>
    </source>
</evidence>
<comment type="subcellular location">
    <subcellularLocation>
        <location evidence="1">Cytoplasm</location>
    </subcellularLocation>
</comment>
<evidence type="ECO:0000313" key="6">
    <source>
        <dbReference type="Proteomes" id="UP000515159"/>
    </source>
</evidence>
<dbReference type="AlphaFoldDB" id="A0A6P8SXQ8"/>
<dbReference type="GO" id="GO:0005737">
    <property type="term" value="C:cytoplasm"/>
    <property type="evidence" value="ECO:0007669"/>
    <property type="project" value="UniProtKB-SubCell"/>
</dbReference>
<accession>A0A6P8SXQ8</accession>
<organism evidence="6 7">
    <name type="scientific">Geotrypetes seraphini</name>
    <name type="common">Gaboon caecilian</name>
    <name type="synonym">Caecilia seraphini</name>
    <dbReference type="NCBI Taxonomy" id="260995"/>
    <lineage>
        <taxon>Eukaryota</taxon>
        <taxon>Metazoa</taxon>
        <taxon>Chordata</taxon>
        <taxon>Craniata</taxon>
        <taxon>Vertebrata</taxon>
        <taxon>Euteleostomi</taxon>
        <taxon>Amphibia</taxon>
        <taxon>Gymnophiona</taxon>
        <taxon>Geotrypetes</taxon>
    </lineage>
</organism>
<name>A0A6P8SXQ8_GEOSA</name>
<keyword evidence="6" id="KW-1185">Reference proteome</keyword>
<dbReference type="CTD" id="644815"/>
<proteinExistence type="inferred from homology"/>
<comment type="similarity">
    <text evidence="2">Belongs to the FAM83 family.</text>
</comment>
<gene>
    <name evidence="7" type="primary">FAM83G</name>
</gene>
<dbReference type="PANTHER" id="PTHR16181">
    <property type="entry name" value="PROTEIN FAM83A-RELATED"/>
    <property type="match status" value="1"/>
</dbReference>
<feature type="compositionally biased region" description="Basic and acidic residues" evidence="4">
    <location>
        <begin position="509"/>
        <end position="524"/>
    </location>
</feature>
<dbReference type="GO" id="GO:0007165">
    <property type="term" value="P:signal transduction"/>
    <property type="evidence" value="ECO:0007669"/>
    <property type="project" value="TreeGrafter"/>
</dbReference>
<dbReference type="FunFam" id="3.30.870.10:FF:000004">
    <property type="entry name" value="protein FAM83H isoform X2"/>
    <property type="match status" value="1"/>
</dbReference>
<feature type="compositionally biased region" description="Basic and acidic residues" evidence="4">
    <location>
        <begin position="364"/>
        <end position="389"/>
    </location>
</feature>
<reference evidence="7" key="1">
    <citation type="submission" date="2025-08" db="UniProtKB">
        <authorList>
            <consortium name="RefSeq"/>
        </authorList>
    </citation>
    <scope>IDENTIFICATION</scope>
</reference>
<evidence type="ECO:0000256" key="2">
    <source>
        <dbReference type="ARBA" id="ARBA00006937"/>
    </source>
</evidence>
<feature type="region of interest" description="Disordered" evidence="4">
    <location>
        <begin position="798"/>
        <end position="863"/>
    </location>
</feature>
<dbReference type="InParanoid" id="A0A6P8SXQ8"/>
<evidence type="ECO:0000256" key="1">
    <source>
        <dbReference type="ARBA" id="ARBA00004496"/>
    </source>
</evidence>
<feature type="compositionally biased region" description="Polar residues" evidence="4">
    <location>
        <begin position="578"/>
        <end position="587"/>
    </location>
</feature>
<feature type="region of interest" description="Disordered" evidence="4">
    <location>
        <begin position="465"/>
        <end position="683"/>
    </location>
</feature>
<dbReference type="SUPFAM" id="SSF56024">
    <property type="entry name" value="Phospholipase D/nuclease"/>
    <property type="match status" value="1"/>
</dbReference>
<dbReference type="RefSeq" id="XP_033819036.1">
    <property type="nucleotide sequence ID" value="XM_033963145.1"/>
</dbReference>
<feature type="domain" description="Scaffolding anchor of CK1" evidence="5">
    <location>
        <begin position="15"/>
        <end position="306"/>
    </location>
</feature>
<feature type="compositionally biased region" description="Basic and acidic residues" evidence="4">
    <location>
        <begin position="542"/>
        <end position="553"/>
    </location>
</feature>
<dbReference type="KEGG" id="gsh:117369119"/>
<dbReference type="Gene3D" id="3.30.870.10">
    <property type="entry name" value="Endonuclease Chain A"/>
    <property type="match status" value="1"/>
</dbReference>
<dbReference type="OrthoDB" id="6103632at2759"/>
<dbReference type="InterPro" id="IPR012461">
    <property type="entry name" value="SACK1"/>
</dbReference>
<dbReference type="Proteomes" id="UP000515159">
    <property type="component" value="Chromosome 11"/>
</dbReference>
<keyword evidence="3" id="KW-0963">Cytoplasm</keyword>
<feature type="compositionally biased region" description="Polar residues" evidence="4">
    <location>
        <begin position="835"/>
        <end position="859"/>
    </location>
</feature>
<feature type="compositionally biased region" description="Acidic residues" evidence="4">
    <location>
        <begin position="91"/>
        <end position="111"/>
    </location>
</feature>
<protein>
    <submittedName>
        <fullName evidence="7">Protein FAM83G</fullName>
    </submittedName>
</protein>